<dbReference type="GO" id="GO:0051538">
    <property type="term" value="F:3 iron, 4 sulfur cluster binding"/>
    <property type="evidence" value="ECO:0007669"/>
    <property type="project" value="UniProtKB-KW"/>
</dbReference>
<dbReference type="Gene3D" id="3.30.1360.10">
    <property type="entry name" value="RNA polymerase, RBP11-like subunit"/>
    <property type="match status" value="1"/>
</dbReference>
<organism evidence="6 7">
    <name type="scientific">Candidatus Marsarchaeota G1 archaeon BE_D</name>
    <dbReference type="NCBI Taxonomy" id="1978156"/>
    <lineage>
        <taxon>Archaea</taxon>
        <taxon>Candidatus Marsarchaeota</taxon>
        <taxon>Candidatus Marsarchaeota group 1</taxon>
    </lineage>
</organism>
<proteinExistence type="inferred from homology"/>
<keyword evidence="4" id="KW-0411">Iron-sulfur</keyword>
<dbReference type="GO" id="GO:0000428">
    <property type="term" value="C:DNA-directed RNA polymerase complex"/>
    <property type="evidence" value="ECO:0007669"/>
    <property type="project" value="UniProtKB-KW"/>
</dbReference>
<dbReference type="InterPro" id="IPR036643">
    <property type="entry name" value="RNApol_insert_sf"/>
</dbReference>
<dbReference type="Gene3D" id="2.170.120.12">
    <property type="entry name" value="DNA-directed RNA polymerase, insert domain"/>
    <property type="match status" value="1"/>
</dbReference>
<evidence type="ECO:0000256" key="3">
    <source>
        <dbReference type="ARBA" id="ARBA00025804"/>
    </source>
</evidence>
<feature type="domain" description="4Fe-4S ferredoxin-type" evidence="5">
    <location>
        <begin position="201"/>
        <end position="231"/>
    </location>
</feature>
<comment type="function">
    <text evidence="4">DNA-dependent RNA polymerase (RNAP) catalyzes the transcription of DNA into RNA using the four ribonucleoside triphosphates as substrates.</text>
</comment>
<name>A0A2R6AK72_9ARCH</name>
<dbReference type="GO" id="GO:0006351">
    <property type="term" value="P:DNA-templated transcription"/>
    <property type="evidence" value="ECO:0007669"/>
    <property type="project" value="UniProtKB-UniRule"/>
</dbReference>
<feature type="binding site" evidence="4">
    <location>
        <position position="217"/>
    </location>
    <ligand>
        <name>[3Fe-4S] cluster</name>
        <dbReference type="ChEBI" id="CHEBI:21137"/>
    </ligand>
</feature>
<accession>A0A2R6AK72</accession>
<dbReference type="PANTHER" id="PTHR11800:SF2">
    <property type="entry name" value="DNA-DIRECTED RNA POLYMERASE II SUBUNIT RPB3"/>
    <property type="match status" value="1"/>
</dbReference>
<dbReference type="PANTHER" id="PTHR11800">
    <property type="entry name" value="DNA-DIRECTED RNA POLYMERASE"/>
    <property type="match status" value="1"/>
</dbReference>
<evidence type="ECO:0000256" key="1">
    <source>
        <dbReference type="ARBA" id="ARBA00022478"/>
    </source>
</evidence>
<reference evidence="6 7" key="1">
    <citation type="submission" date="2017-04" db="EMBL/GenBank/DDBJ databases">
        <title>Novel microbial lineages endemic to geothermal iron-oxide mats fill important gaps in the evolutionary history of Archaea.</title>
        <authorList>
            <person name="Jay Z.J."/>
            <person name="Beam J.P."/>
            <person name="Dlakic M."/>
            <person name="Rusch D.B."/>
            <person name="Kozubal M.A."/>
            <person name="Inskeep W.P."/>
        </authorList>
    </citation>
    <scope>NUCLEOTIDE SEQUENCE [LARGE SCALE GENOMIC DNA]</scope>
    <source>
        <strain evidence="6">BE_D</strain>
    </source>
</reference>
<comment type="catalytic activity">
    <reaction evidence="4">
        <text>RNA(n) + a ribonucleoside 5'-triphosphate = RNA(n+1) + diphosphate</text>
        <dbReference type="Rhea" id="RHEA:21248"/>
        <dbReference type="Rhea" id="RHEA-COMP:14527"/>
        <dbReference type="Rhea" id="RHEA-COMP:17342"/>
        <dbReference type="ChEBI" id="CHEBI:33019"/>
        <dbReference type="ChEBI" id="CHEBI:61557"/>
        <dbReference type="ChEBI" id="CHEBI:140395"/>
        <dbReference type="EC" id="2.7.7.6"/>
    </reaction>
</comment>
<sequence>MAEIKIIEENEHFLKLEISGFPKEIVNALRRTMIAEVPTLAIDEVLFTENTSSLYNEYIAHRLGLLPLKTNPDPEFLANLSIDIQNGLIPEYRSDLQLRAECPPQAGKSLTIYSSDLKSLGAEEIEVVEKNIPLFKLGVGQIVELQAFARYGIGKQHAKFSPVSPVSYSFKPVLIFDKSKEFNCEEHVNVCPKQCLEYKDGVLRFTDAWECILCRACEKDCKTGATKISWDESIVRMTIESTGSLPPKVILKTAALILIRKLEILVSLLEKKEEIISEKNGSNQSVSKNGN</sequence>
<evidence type="ECO:0000256" key="4">
    <source>
        <dbReference type="HAMAP-Rule" id="MF_00320"/>
    </source>
</evidence>
<dbReference type="SMART" id="SM00662">
    <property type="entry name" value="RPOLD"/>
    <property type="match status" value="1"/>
</dbReference>
<dbReference type="EMBL" id="NEXD01000002">
    <property type="protein sequence ID" value="PSN86761.1"/>
    <property type="molecule type" value="Genomic_DNA"/>
</dbReference>
<dbReference type="InterPro" id="IPR011262">
    <property type="entry name" value="DNA-dir_RNA_pol_insert"/>
</dbReference>
<keyword evidence="4" id="KW-0408">Iron</keyword>
<comment type="similarity">
    <text evidence="3 4">Belongs to the archaeal Rpo3/eukaryotic RPB3 RNA polymerase subunit family.</text>
</comment>
<evidence type="ECO:0000256" key="2">
    <source>
        <dbReference type="ARBA" id="ARBA00023163"/>
    </source>
</evidence>
<dbReference type="InterPro" id="IPR017896">
    <property type="entry name" value="4Fe4S_Fe-S-bd"/>
</dbReference>
<feature type="binding site" evidence="4">
    <location>
        <position position="211"/>
    </location>
    <ligand>
        <name>[3Fe-4S] cluster</name>
        <dbReference type="ChEBI" id="CHEBI:21137"/>
    </ligand>
</feature>
<comment type="caution">
    <text evidence="6">The sequence shown here is derived from an EMBL/GenBank/DDBJ whole genome shotgun (WGS) entry which is preliminary data.</text>
</comment>
<dbReference type="Gene3D" id="3.30.70.3110">
    <property type="match status" value="1"/>
</dbReference>
<dbReference type="Pfam" id="PF01000">
    <property type="entry name" value="RNA_pol_A_bac"/>
    <property type="match status" value="1"/>
</dbReference>
<keyword evidence="2 4" id="KW-0804">Transcription</keyword>
<dbReference type="PROSITE" id="PS51379">
    <property type="entry name" value="4FE4S_FER_2"/>
    <property type="match status" value="1"/>
</dbReference>
<dbReference type="AlphaFoldDB" id="A0A2R6AK72"/>
<dbReference type="InterPro" id="IPR050518">
    <property type="entry name" value="Rpo3/RPB3_RNA_Pol_subunit"/>
</dbReference>
<dbReference type="PROSITE" id="PS00446">
    <property type="entry name" value="RNA_POL_D_30KD"/>
    <property type="match status" value="1"/>
</dbReference>
<dbReference type="InterPro" id="IPR022842">
    <property type="entry name" value="RNAP_Rpo3/Rpb3/RPAC1"/>
</dbReference>
<evidence type="ECO:0000313" key="6">
    <source>
        <dbReference type="EMBL" id="PSN86761.1"/>
    </source>
</evidence>
<comment type="subunit">
    <text evidence="4">Part of the RNA polymerase complex.</text>
</comment>
<evidence type="ECO:0000259" key="5">
    <source>
        <dbReference type="PROSITE" id="PS51379"/>
    </source>
</evidence>
<gene>
    <name evidence="4" type="primary">rpo3</name>
    <name evidence="4" type="synonym">rpoD</name>
    <name evidence="6" type="ORF">B9Q02_00925</name>
</gene>
<dbReference type="InterPro" id="IPR036603">
    <property type="entry name" value="RBP11-like"/>
</dbReference>
<dbReference type="GO" id="GO:0003677">
    <property type="term" value="F:DNA binding"/>
    <property type="evidence" value="ECO:0007669"/>
    <property type="project" value="UniProtKB-UniRule"/>
</dbReference>
<dbReference type="Pfam" id="PF01193">
    <property type="entry name" value="RNA_pol_L"/>
    <property type="match status" value="1"/>
</dbReference>
<keyword evidence="1 4" id="KW-0240">DNA-directed RNA polymerase</keyword>
<keyword evidence="4" id="KW-0808">Transferase</keyword>
<dbReference type="GO" id="GO:0046983">
    <property type="term" value="F:protein dimerization activity"/>
    <property type="evidence" value="ECO:0007669"/>
    <property type="project" value="InterPro"/>
</dbReference>
<dbReference type="InterPro" id="IPR001514">
    <property type="entry name" value="DNA-dir_RNA_pol_30-40kDasu_CS"/>
</dbReference>
<dbReference type="InterPro" id="IPR011263">
    <property type="entry name" value="DNA-dir_RNA_pol_RpoA/D/Rpb3"/>
</dbReference>
<protein>
    <recommendedName>
        <fullName evidence="4">DNA-directed RNA polymerase subunit Rpo3</fullName>
        <ecNumber evidence="4">2.7.7.6</ecNumber>
    </recommendedName>
    <alternativeName>
        <fullName evidence="4">DNA-directed RNA polymerase subunit D</fullName>
    </alternativeName>
</protein>
<keyword evidence="4" id="KW-0479">Metal-binding</keyword>
<dbReference type="SUPFAM" id="SSF55257">
    <property type="entry name" value="RBP11-like subunits of RNA polymerase"/>
    <property type="match status" value="1"/>
</dbReference>
<keyword evidence="4" id="KW-0963">Cytoplasm</keyword>
<dbReference type="GO" id="GO:0005737">
    <property type="term" value="C:cytoplasm"/>
    <property type="evidence" value="ECO:0007669"/>
    <property type="project" value="UniProtKB-SubCell"/>
</dbReference>
<dbReference type="HAMAP" id="MF_00320">
    <property type="entry name" value="RNApol_arch_Rpo3"/>
    <property type="match status" value="1"/>
</dbReference>
<dbReference type="NCBIfam" id="NF001988">
    <property type="entry name" value="PRK00783.1"/>
    <property type="match status" value="1"/>
</dbReference>
<evidence type="ECO:0000313" key="7">
    <source>
        <dbReference type="Proteomes" id="UP000240569"/>
    </source>
</evidence>
<feature type="binding site" evidence="4">
    <location>
        <position position="214"/>
    </location>
    <ligand>
        <name>[3Fe-4S] cluster</name>
        <dbReference type="ChEBI" id="CHEBI:21137"/>
    </ligand>
</feature>
<dbReference type="SUPFAM" id="SSF56553">
    <property type="entry name" value="Insert subdomain of RNA polymerase alpha subunit"/>
    <property type="match status" value="1"/>
</dbReference>
<comment type="cofactor">
    <cofactor evidence="4">
        <name>[3Fe-4S] cluster</name>
        <dbReference type="ChEBI" id="CHEBI:21137"/>
    </cofactor>
    <text evidence="4">Binds 1 [3Fe-4S] cluster.</text>
</comment>
<dbReference type="GO" id="GO:0046872">
    <property type="term" value="F:metal ion binding"/>
    <property type="evidence" value="ECO:0007669"/>
    <property type="project" value="UniProtKB-KW"/>
</dbReference>
<comment type="subcellular location">
    <subcellularLocation>
        <location evidence="4">Cytoplasm</location>
    </subcellularLocation>
</comment>
<keyword evidence="4" id="KW-0003">3Fe-4S</keyword>
<dbReference type="EC" id="2.7.7.6" evidence="4"/>
<dbReference type="Proteomes" id="UP000240569">
    <property type="component" value="Unassembled WGS sequence"/>
</dbReference>
<keyword evidence="4" id="KW-0548">Nucleotidyltransferase</keyword>
<dbReference type="GO" id="GO:0003899">
    <property type="term" value="F:DNA-directed RNA polymerase activity"/>
    <property type="evidence" value="ECO:0007669"/>
    <property type="project" value="UniProtKB-UniRule"/>
</dbReference>